<dbReference type="eggNOG" id="ENOG5030ZQH">
    <property type="taxonomic scope" value="Bacteria"/>
</dbReference>
<accession>A0A1M6EQT3</accession>
<organism evidence="1 2">
    <name type="scientific">Bacteroides stercorirosoris</name>
    <dbReference type="NCBI Taxonomy" id="871324"/>
    <lineage>
        <taxon>Bacteria</taxon>
        <taxon>Pseudomonadati</taxon>
        <taxon>Bacteroidota</taxon>
        <taxon>Bacteroidia</taxon>
        <taxon>Bacteroidales</taxon>
        <taxon>Bacteroidaceae</taxon>
        <taxon>Bacteroides</taxon>
    </lineage>
</organism>
<sequence length="164" mass="18307">MSNEIISGHRVSVDVEQVNRLLTQLNDKDAKKAIKSAIRKSALIIRKEAQNRLVSLIPNANKSVTKKGTTYKPLKNDINLAVYRDAGGARIDLLNKRKKGARAYVLRFIELGTVERATKKGANRGTMKAYNFFSDAVNAKKKEAEDALQQNILDSINKVINKNK</sequence>
<protein>
    <recommendedName>
        <fullName evidence="3">Phage protein, HK97 gp10 family</fullName>
    </recommendedName>
</protein>
<dbReference type="AlphaFoldDB" id="A0A1M6EQT3"/>
<evidence type="ECO:0000313" key="2">
    <source>
        <dbReference type="Proteomes" id="UP000184192"/>
    </source>
</evidence>
<dbReference type="GeneID" id="92711982"/>
<dbReference type="RefSeq" id="WP_025833588.1">
    <property type="nucleotide sequence ID" value="NZ_FQZN01000010.1"/>
</dbReference>
<proteinExistence type="predicted"/>
<dbReference type="EMBL" id="FQZN01000010">
    <property type="protein sequence ID" value="SHI87803.1"/>
    <property type="molecule type" value="Genomic_DNA"/>
</dbReference>
<reference evidence="2" key="1">
    <citation type="submission" date="2016-11" db="EMBL/GenBank/DDBJ databases">
        <authorList>
            <person name="Varghese N."/>
            <person name="Submissions S."/>
        </authorList>
    </citation>
    <scope>NUCLEOTIDE SEQUENCE [LARGE SCALE GENOMIC DNA]</scope>
    <source>
        <strain evidence="2">DSM 26884</strain>
    </source>
</reference>
<name>A0A1M6EQT3_9BACE</name>
<evidence type="ECO:0000313" key="1">
    <source>
        <dbReference type="EMBL" id="SHI87803.1"/>
    </source>
</evidence>
<evidence type="ECO:0008006" key="3">
    <source>
        <dbReference type="Google" id="ProtNLM"/>
    </source>
</evidence>
<dbReference type="Proteomes" id="UP000184192">
    <property type="component" value="Unassembled WGS sequence"/>
</dbReference>
<keyword evidence="2" id="KW-1185">Reference proteome</keyword>
<gene>
    <name evidence="1" type="ORF">SAMN05444350_11017</name>
</gene>